<dbReference type="EMBL" id="JAYWIO010000008">
    <property type="protein sequence ID" value="KAK7244136.1"/>
    <property type="molecule type" value="Genomic_DNA"/>
</dbReference>
<dbReference type="Proteomes" id="UP001372338">
    <property type="component" value="Unassembled WGS sequence"/>
</dbReference>
<feature type="transmembrane region" description="Helical" evidence="1">
    <location>
        <begin position="12"/>
        <end position="32"/>
    </location>
</feature>
<evidence type="ECO:0000313" key="2">
    <source>
        <dbReference type="EMBL" id="KAK7244136.1"/>
    </source>
</evidence>
<evidence type="ECO:0000313" key="3">
    <source>
        <dbReference type="Proteomes" id="UP001372338"/>
    </source>
</evidence>
<evidence type="ECO:0000256" key="1">
    <source>
        <dbReference type="SAM" id="Phobius"/>
    </source>
</evidence>
<reference evidence="2 3" key="1">
    <citation type="submission" date="2024-01" db="EMBL/GenBank/DDBJ databases">
        <title>The genomes of 5 underutilized Papilionoideae crops provide insights into root nodulation and disease resistanc.</title>
        <authorList>
            <person name="Yuan L."/>
        </authorList>
    </citation>
    <scope>NUCLEOTIDE SEQUENCE [LARGE SCALE GENOMIC DNA]</scope>
    <source>
        <strain evidence="2">ZHUSHIDOU_FW_LH</strain>
        <tissue evidence="2">Leaf</tissue>
    </source>
</reference>
<keyword evidence="3" id="KW-1185">Reference proteome</keyword>
<name>A0AAN9E233_CROPI</name>
<keyword evidence="1" id="KW-1133">Transmembrane helix</keyword>
<organism evidence="2 3">
    <name type="scientific">Crotalaria pallida</name>
    <name type="common">Smooth rattlebox</name>
    <name type="synonym">Crotalaria striata</name>
    <dbReference type="NCBI Taxonomy" id="3830"/>
    <lineage>
        <taxon>Eukaryota</taxon>
        <taxon>Viridiplantae</taxon>
        <taxon>Streptophyta</taxon>
        <taxon>Embryophyta</taxon>
        <taxon>Tracheophyta</taxon>
        <taxon>Spermatophyta</taxon>
        <taxon>Magnoliopsida</taxon>
        <taxon>eudicotyledons</taxon>
        <taxon>Gunneridae</taxon>
        <taxon>Pentapetalae</taxon>
        <taxon>rosids</taxon>
        <taxon>fabids</taxon>
        <taxon>Fabales</taxon>
        <taxon>Fabaceae</taxon>
        <taxon>Papilionoideae</taxon>
        <taxon>50 kb inversion clade</taxon>
        <taxon>genistoids sensu lato</taxon>
        <taxon>core genistoids</taxon>
        <taxon>Crotalarieae</taxon>
        <taxon>Crotalaria</taxon>
    </lineage>
</organism>
<dbReference type="AlphaFoldDB" id="A0AAN9E233"/>
<keyword evidence="1" id="KW-0812">Transmembrane</keyword>
<accession>A0AAN9E233</accession>
<keyword evidence="1" id="KW-0472">Membrane</keyword>
<sequence>MMKLVPNLQSQCALCGFSSILVFFMVLKFALFKPLHHNQLLGNSSTQPNPLRHTYNTRYSLLLVQSMQ</sequence>
<gene>
    <name evidence="2" type="ORF">RIF29_38954</name>
</gene>
<proteinExistence type="predicted"/>
<comment type="caution">
    <text evidence="2">The sequence shown here is derived from an EMBL/GenBank/DDBJ whole genome shotgun (WGS) entry which is preliminary data.</text>
</comment>
<protein>
    <submittedName>
        <fullName evidence="2">Uncharacterized protein</fullName>
    </submittedName>
</protein>